<dbReference type="EMBL" id="CABWMH010000009">
    <property type="protein sequence ID" value="VXB70494.1"/>
    <property type="molecule type" value="Genomic_DNA"/>
</dbReference>
<dbReference type="Proteomes" id="UP000433737">
    <property type="component" value="Unassembled WGS sequence"/>
</dbReference>
<comment type="caution">
    <text evidence="2">The sequence shown here is derived from an EMBL/GenBank/DDBJ whole genome shotgun (WGS) entry which is preliminary data.</text>
</comment>
<evidence type="ECO:0000313" key="3">
    <source>
        <dbReference type="Proteomes" id="UP000433737"/>
    </source>
</evidence>
<name>A0AAX3J5G3_9GAMM</name>
<sequence>MAAARTRLPRRAHPKEQRAKSQQEFTADCYKKSDCARITATSMRSGEKTWMHWSYWLTVVRHHV</sequence>
<feature type="region of interest" description="Disordered" evidence="1">
    <location>
        <begin position="1"/>
        <end position="24"/>
    </location>
</feature>
<evidence type="ECO:0000256" key="1">
    <source>
        <dbReference type="SAM" id="MobiDB-lite"/>
    </source>
</evidence>
<proteinExistence type="predicted"/>
<reference evidence="2 3" key="1">
    <citation type="submission" date="2019-10" db="EMBL/GenBank/DDBJ databases">
        <authorList>
            <person name="Karimi E."/>
        </authorList>
    </citation>
    <scope>NUCLEOTIDE SEQUENCE [LARGE SCALE GENOMIC DNA]</scope>
    <source>
        <strain evidence="2">Pantoea sp. 111</strain>
    </source>
</reference>
<organism evidence="2 3">
    <name type="scientific">Pantoea brenneri</name>
    <dbReference type="NCBI Taxonomy" id="472694"/>
    <lineage>
        <taxon>Bacteria</taxon>
        <taxon>Pseudomonadati</taxon>
        <taxon>Pseudomonadota</taxon>
        <taxon>Gammaproteobacteria</taxon>
        <taxon>Enterobacterales</taxon>
        <taxon>Erwiniaceae</taxon>
        <taxon>Pantoea</taxon>
    </lineage>
</organism>
<evidence type="ECO:0008006" key="4">
    <source>
        <dbReference type="Google" id="ProtNLM"/>
    </source>
</evidence>
<dbReference type="AlphaFoldDB" id="A0AAX3J5G3"/>
<protein>
    <recommendedName>
        <fullName evidence="4">Transposase</fullName>
    </recommendedName>
</protein>
<gene>
    <name evidence="2" type="ORF">PANT111_170072</name>
</gene>
<accession>A0AAX3J5G3</accession>
<evidence type="ECO:0000313" key="2">
    <source>
        <dbReference type="EMBL" id="VXB70494.1"/>
    </source>
</evidence>